<evidence type="ECO:0000256" key="4">
    <source>
        <dbReference type="ARBA" id="ARBA00022729"/>
    </source>
</evidence>
<evidence type="ECO:0000256" key="1">
    <source>
        <dbReference type="ARBA" id="ARBA00004613"/>
    </source>
</evidence>
<keyword evidence="8" id="KW-1185">Reference proteome</keyword>
<evidence type="ECO:0000313" key="7">
    <source>
        <dbReference type="EnsemblMetazoa" id="ACUA017746-PA"/>
    </source>
</evidence>
<comment type="subcellular location">
    <subcellularLocation>
        <location evidence="1">Secreted</location>
    </subcellularLocation>
</comment>
<accession>A0A182MGI4</accession>
<dbReference type="CDD" id="cd23992">
    <property type="entry name" value="PBP_GOBP"/>
    <property type="match status" value="3"/>
</dbReference>
<dbReference type="InterPro" id="IPR006170">
    <property type="entry name" value="PBP/GOBP"/>
</dbReference>
<dbReference type="GO" id="GO:0005615">
    <property type="term" value="C:extracellular space"/>
    <property type="evidence" value="ECO:0007669"/>
    <property type="project" value="TreeGrafter"/>
</dbReference>
<organism evidence="7 8">
    <name type="scientific">Anopheles culicifacies</name>
    <dbReference type="NCBI Taxonomy" id="139723"/>
    <lineage>
        <taxon>Eukaryota</taxon>
        <taxon>Metazoa</taxon>
        <taxon>Ecdysozoa</taxon>
        <taxon>Arthropoda</taxon>
        <taxon>Hexapoda</taxon>
        <taxon>Insecta</taxon>
        <taxon>Pterygota</taxon>
        <taxon>Neoptera</taxon>
        <taxon>Endopterygota</taxon>
        <taxon>Diptera</taxon>
        <taxon>Nematocera</taxon>
        <taxon>Culicoidea</taxon>
        <taxon>Culicidae</taxon>
        <taxon>Anophelinae</taxon>
        <taxon>Anopheles</taxon>
        <taxon>culicifacies species complex</taxon>
    </lineage>
</organism>
<dbReference type="VEuPathDB" id="VectorBase:ACUA017746"/>
<name>A0A182MGI4_9DIPT</name>
<dbReference type="Gene3D" id="1.10.238.20">
    <property type="entry name" value="Pheromone/general odorant binding protein domain"/>
    <property type="match status" value="3"/>
</dbReference>
<dbReference type="AlphaFoldDB" id="A0A182MGI4"/>
<dbReference type="FunFam" id="1.10.238.20:FF:000003">
    <property type="entry name" value="AGAP010409-PA"/>
    <property type="match status" value="1"/>
</dbReference>
<evidence type="ECO:0000256" key="6">
    <source>
        <dbReference type="SAM" id="SignalP"/>
    </source>
</evidence>
<sequence length="453" mass="50917">MRSASIGSVIVLLVLVAVSESSKTESNIFGPQPMQYPMPATSTFIVSDFLQFLQTAVTCFNKLRIPEERFPLYLAGVFPNCPETQCFVRCLSANLNLYCDETGSDIDRHYLQYGLGQDYNCFRQKAEQCLAANTSPCNDPCEAAYKQELCFLEEFRKYVDSNMNSLIAAVAVEKTENNPVYYNMNSLTGTASTLAPFGTRELPPAPLREAQAACVKYLGICENRLVQYNNSIYPTDHDTMCMVRCAGIIVGFWDDSQGFKLEGLIRLFPQLAADSRAQQQILSCSEQRIAACPPPDTCAKAYNGFRCFLDAQKNGFGVREPAPEEPTTSTVFDGREFIRSITICANILRTPKNLRELYLQGVFPNDEKTRGFMRCFGIRTELYDDVNGPNIARLYRLFGTGQSETQFRRKAELCIKANQPLLDEQDKNAKAYRTLYLCFSEQITAFIRANATP</sequence>
<dbReference type="SUPFAM" id="SSF47565">
    <property type="entry name" value="Insect pheromone/odorant-binding proteins"/>
    <property type="match status" value="3"/>
</dbReference>
<dbReference type="Pfam" id="PF01395">
    <property type="entry name" value="PBP_GOBP"/>
    <property type="match status" value="3"/>
</dbReference>
<feature type="chain" id="PRO_5008128304" evidence="6">
    <location>
        <begin position="22"/>
        <end position="453"/>
    </location>
</feature>
<comment type="similarity">
    <text evidence="2">Belongs to the PBP/GOBP family.</text>
</comment>
<evidence type="ECO:0000313" key="8">
    <source>
        <dbReference type="Proteomes" id="UP000075883"/>
    </source>
</evidence>
<dbReference type="GO" id="GO:0005549">
    <property type="term" value="F:odorant binding"/>
    <property type="evidence" value="ECO:0007669"/>
    <property type="project" value="InterPro"/>
</dbReference>
<dbReference type="Proteomes" id="UP000075883">
    <property type="component" value="Unassembled WGS sequence"/>
</dbReference>
<protein>
    <submittedName>
        <fullName evidence="7">Uncharacterized protein</fullName>
    </submittedName>
</protein>
<keyword evidence="3" id="KW-0964">Secreted</keyword>
<reference evidence="8" key="1">
    <citation type="submission" date="2013-09" db="EMBL/GenBank/DDBJ databases">
        <title>The Genome Sequence of Anopheles culicifacies species A.</title>
        <authorList>
            <consortium name="The Broad Institute Genomics Platform"/>
            <person name="Neafsey D.E."/>
            <person name="Besansky N."/>
            <person name="Howell P."/>
            <person name="Walton C."/>
            <person name="Young S.K."/>
            <person name="Zeng Q."/>
            <person name="Gargeya S."/>
            <person name="Fitzgerald M."/>
            <person name="Haas B."/>
            <person name="Abouelleil A."/>
            <person name="Allen A.W."/>
            <person name="Alvarado L."/>
            <person name="Arachchi H.M."/>
            <person name="Berlin A.M."/>
            <person name="Chapman S.B."/>
            <person name="Gainer-Dewar J."/>
            <person name="Goldberg J."/>
            <person name="Griggs A."/>
            <person name="Gujja S."/>
            <person name="Hansen M."/>
            <person name="Howarth C."/>
            <person name="Imamovic A."/>
            <person name="Ireland A."/>
            <person name="Larimer J."/>
            <person name="McCowan C."/>
            <person name="Murphy C."/>
            <person name="Pearson M."/>
            <person name="Poon T.W."/>
            <person name="Priest M."/>
            <person name="Roberts A."/>
            <person name="Saif S."/>
            <person name="Shea T."/>
            <person name="Sisk P."/>
            <person name="Sykes S."/>
            <person name="Wortman J."/>
            <person name="Nusbaum C."/>
            <person name="Birren B."/>
        </authorList>
    </citation>
    <scope>NUCLEOTIDE SEQUENCE [LARGE SCALE GENOMIC DNA]</scope>
    <source>
        <strain evidence="8">A-37</strain>
    </source>
</reference>
<evidence type="ECO:0000256" key="5">
    <source>
        <dbReference type="ARBA" id="ARBA00023157"/>
    </source>
</evidence>
<feature type="signal peptide" evidence="6">
    <location>
        <begin position="1"/>
        <end position="21"/>
    </location>
</feature>
<evidence type="ECO:0000256" key="2">
    <source>
        <dbReference type="ARBA" id="ARBA00008098"/>
    </source>
</evidence>
<dbReference type="PANTHER" id="PTHR11857">
    <property type="entry name" value="ODORANT BINDING PROTEIN-RELATED"/>
    <property type="match status" value="1"/>
</dbReference>
<evidence type="ECO:0000256" key="3">
    <source>
        <dbReference type="ARBA" id="ARBA00022525"/>
    </source>
</evidence>
<proteinExistence type="inferred from homology"/>
<dbReference type="STRING" id="139723.A0A182MGI4"/>
<keyword evidence="5" id="KW-1015">Disulfide bond</keyword>
<dbReference type="InterPro" id="IPR036728">
    <property type="entry name" value="PBP_GOBP_sf"/>
</dbReference>
<keyword evidence="4 6" id="KW-0732">Signal</keyword>
<dbReference type="GO" id="GO:0007608">
    <property type="term" value="P:sensory perception of smell"/>
    <property type="evidence" value="ECO:0007669"/>
    <property type="project" value="TreeGrafter"/>
</dbReference>
<dbReference type="EMBL" id="AXCM01014701">
    <property type="status" value="NOT_ANNOTATED_CDS"/>
    <property type="molecule type" value="Genomic_DNA"/>
</dbReference>
<dbReference type="SMART" id="SM00708">
    <property type="entry name" value="PhBP"/>
    <property type="match status" value="3"/>
</dbReference>
<dbReference type="PANTHER" id="PTHR11857:SF46">
    <property type="entry name" value="GENERAL ODORANT-BINDING PROTEIN 99A-RELATED"/>
    <property type="match status" value="1"/>
</dbReference>
<dbReference type="EnsemblMetazoa" id="ACUA017746-RA">
    <property type="protein sequence ID" value="ACUA017746-PA"/>
    <property type="gene ID" value="ACUA017746"/>
</dbReference>
<reference evidence="7" key="2">
    <citation type="submission" date="2020-05" db="UniProtKB">
        <authorList>
            <consortium name="EnsemblMetazoa"/>
        </authorList>
    </citation>
    <scope>IDENTIFICATION</scope>
    <source>
        <strain evidence="7">A-37</strain>
    </source>
</reference>